<proteinExistence type="predicted"/>
<dbReference type="GO" id="GO:0016491">
    <property type="term" value="F:oxidoreductase activity"/>
    <property type="evidence" value="ECO:0007669"/>
    <property type="project" value="UniProtKB-KW"/>
</dbReference>
<dbReference type="SUPFAM" id="SSF50952">
    <property type="entry name" value="Soluble quinoprotein glucose dehydrogenase"/>
    <property type="match status" value="1"/>
</dbReference>
<sequence length="397" mass="42446">MTSLQAPAIRQRSGIPPAWARLATALGLALHLGTASAAAAPAAGPAPKVQAVAHGLVNPWGLAFLPDGRMLVTERPGRMRIVAADGRLGPPLPGLPTVVAEGQGGLLDVVLDPKFASNRLVYWSYSEAAQPGDPADGNGTAVARARLDGAPGAERLADVQVIFRQAPKVASRLHFGSRLAFANDGRLFITLGERFTRKDDAQTLDNTLGKVVRIEADGRVPADNPLAGKPGVRPEIWSWGHRNVQGAAIHPATGELWTVEHGPQGGDELNLTQPGRNHGWPVITYGRNYGTGTRIGEGTERADVAAPIAHWVPLSIAPSGMAFLTSDRYPGWKGSLFIGALRAQALLRLELDGSKVLREERLLQNLNERIRDVRQGPDGWLYVLTDNPDGRILRLVP</sequence>
<gene>
    <name evidence="3" type="ORF">AACH10_03590</name>
</gene>
<comment type="caution">
    <text evidence="3">The sequence shown here is derived from an EMBL/GenBank/DDBJ whole genome shotgun (WGS) entry which is preliminary data.</text>
</comment>
<dbReference type="InterPro" id="IPR011041">
    <property type="entry name" value="Quinoprot_gluc/sorb_DH_b-prop"/>
</dbReference>
<keyword evidence="3" id="KW-0560">Oxidoreductase</keyword>
<dbReference type="InterPro" id="IPR012938">
    <property type="entry name" value="Glc/Sorbosone_DH"/>
</dbReference>
<keyword evidence="4" id="KW-1185">Reference proteome</keyword>
<evidence type="ECO:0000313" key="3">
    <source>
        <dbReference type="EMBL" id="MEK8049314.1"/>
    </source>
</evidence>
<dbReference type="RefSeq" id="WP_341408984.1">
    <property type="nucleotide sequence ID" value="NZ_JBBUTH010000001.1"/>
</dbReference>
<dbReference type="Proteomes" id="UP001365405">
    <property type="component" value="Unassembled WGS sequence"/>
</dbReference>
<dbReference type="Gene3D" id="2.120.10.30">
    <property type="entry name" value="TolB, C-terminal domain"/>
    <property type="match status" value="1"/>
</dbReference>
<evidence type="ECO:0000313" key="4">
    <source>
        <dbReference type="Proteomes" id="UP001365405"/>
    </source>
</evidence>
<dbReference type="PANTHER" id="PTHR19328">
    <property type="entry name" value="HEDGEHOG-INTERACTING PROTEIN"/>
    <property type="match status" value="1"/>
</dbReference>
<evidence type="ECO:0000259" key="2">
    <source>
        <dbReference type="Pfam" id="PF07995"/>
    </source>
</evidence>
<feature type="domain" description="Glucose/Sorbosone dehydrogenase" evidence="2">
    <location>
        <begin position="57"/>
        <end position="394"/>
    </location>
</feature>
<keyword evidence="1" id="KW-0732">Signal</keyword>
<protein>
    <submittedName>
        <fullName evidence="3">PQQ-dependent sugar dehydrogenase</fullName>
        <ecNumber evidence="3">1.1.5.-</ecNumber>
    </submittedName>
</protein>
<name>A0ABU9CBS8_9BURK</name>
<dbReference type="PANTHER" id="PTHR19328:SF75">
    <property type="entry name" value="ALDOSE SUGAR DEHYDROGENASE YLII"/>
    <property type="match status" value="1"/>
</dbReference>
<dbReference type="InterPro" id="IPR011042">
    <property type="entry name" value="6-blade_b-propeller_TolB-like"/>
</dbReference>
<feature type="signal peptide" evidence="1">
    <location>
        <begin position="1"/>
        <end position="37"/>
    </location>
</feature>
<evidence type="ECO:0000256" key="1">
    <source>
        <dbReference type="SAM" id="SignalP"/>
    </source>
</evidence>
<organism evidence="3 4">
    <name type="scientific">Pseudaquabacterium inlustre</name>
    <dbReference type="NCBI Taxonomy" id="2984192"/>
    <lineage>
        <taxon>Bacteria</taxon>
        <taxon>Pseudomonadati</taxon>
        <taxon>Pseudomonadota</taxon>
        <taxon>Betaproteobacteria</taxon>
        <taxon>Burkholderiales</taxon>
        <taxon>Sphaerotilaceae</taxon>
        <taxon>Pseudaquabacterium</taxon>
    </lineage>
</organism>
<dbReference type="Pfam" id="PF07995">
    <property type="entry name" value="GSDH"/>
    <property type="match status" value="1"/>
</dbReference>
<dbReference type="EC" id="1.1.5.-" evidence="3"/>
<feature type="chain" id="PRO_5045925676" evidence="1">
    <location>
        <begin position="38"/>
        <end position="397"/>
    </location>
</feature>
<accession>A0ABU9CBS8</accession>
<dbReference type="EMBL" id="JBBUTH010000001">
    <property type="protein sequence ID" value="MEK8049314.1"/>
    <property type="molecule type" value="Genomic_DNA"/>
</dbReference>
<reference evidence="3 4" key="1">
    <citation type="submission" date="2024-04" db="EMBL/GenBank/DDBJ databases">
        <title>Novel species of the genus Ideonella isolated from streams.</title>
        <authorList>
            <person name="Lu H."/>
        </authorList>
    </citation>
    <scope>NUCLEOTIDE SEQUENCE [LARGE SCALE GENOMIC DNA]</scope>
    <source>
        <strain evidence="3 4">DXS22W</strain>
    </source>
</reference>